<feature type="compositionally biased region" description="Basic and acidic residues" evidence="1">
    <location>
        <begin position="258"/>
        <end position="277"/>
    </location>
</feature>
<evidence type="ECO:0000256" key="1">
    <source>
        <dbReference type="SAM" id="MobiDB-lite"/>
    </source>
</evidence>
<dbReference type="RefSeq" id="XP_060283880.1">
    <property type="nucleotide sequence ID" value="XM_060424595.1"/>
</dbReference>
<organism evidence="2 3">
    <name type="scientific">Phialemonium atrogriseum</name>
    <dbReference type="NCBI Taxonomy" id="1093897"/>
    <lineage>
        <taxon>Eukaryota</taxon>
        <taxon>Fungi</taxon>
        <taxon>Dikarya</taxon>
        <taxon>Ascomycota</taxon>
        <taxon>Pezizomycotina</taxon>
        <taxon>Sordariomycetes</taxon>
        <taxon>Sordariomycetidae</taxon>
        <taxon>Cephalothecales</taxon>
        <taxon>Cephalothecaceae</taxon>
        <taxon>Phialemonium</taxon>
    </lineage>
</organism>
<dbReference type="Proteomes" id="UP001244011">
    <property type="component" value="Unassembled WGS sequence"/>
</dbReference>
<dbReference type="AlphaFoldDB" id="A0AAJ0FHF9"/>
<feature type="compositionally biased region" description="Basic and acidic residues" evidence="1">
    <location>
        <begin position="363"/>
        <end position="396"/>
    </location>
</feature>
<accession>A0AAJ0FHF9</accession>
<feature type="compositionally biased region" description="Low complexity" evidence="1">
    <location>
        <begin position="283"/>
        <end position="295"/>
    </location>
</feature>
<reference evidence="2" key="1">
    <citation type="submission" date="2023-06" db="EMBL/GenBank/DDBJ databases">
        <title>Genome-scale phylogeny and comparative genomics of the fungal order Sordariales.</title>
        <authorList>
            <consortium name="Lawrence Berkeley National Laboratory"/>
            <person name="Hensen N."/>
            <person name="Bonometti L."/>
            <person name="Westerberg I."/>
            <person name="Brannstrom I.O."/>
            <person name="Guillou S."/>
            <person name="Cros-Aarteil S."/>
            <person name="Calhoun S."/>
            <person name="Haridas S."/>
            <person name="Kuo A."/>
            <person name="Mondo S."/>
            <person name="Pangilinan J."/>
            <person name="Riley R."/>
            <person name="Labutti K."/>
            <person name="Andreopoulos B."/>
            <person name="Lipzen A."/>
            <person name="Chen C."/>
            <person name="Yanf M."/>
            <person name="Daum C."/>
            <person name="Ng V."/>
            <person name="Clum A."/>
            <person name="Steindorff A."/>
            <person name="Ohm R."/>
            <person name="Martin F."/>
            <person name="Silar P."/>
            <person name="Natvig D."/>
            <person name="Lalanne C."/>
            <person name="Gautier V."/>
            <person name="Ament-Velasquez S.L."/>
            <person name="Kruys A."/>
            <person name="Hutchinson M.I."/>
            <person name="Powell A.J."/>
            <person name="Barry K."/>
            <person name="Miller A.N."/>
            <person name="Grigoriev I.V."/>
            <person name="Debuchy R."/>
            <person name="Gladieux P."/>
            <person name="Thoren M.H."/>
            <person name="Johannesson H."/>
        </authorList>
    </citation>
    <scope>NUCLEOTIDE SEQUENCE</scope>
    <source>
        <strain evidence="2">8032-3</strain>
    </source>
</reference>
<gene>
    <name evidence="2" type="ORF">QBC33DRAFT_451095</name>
</gene>
<name>A0AAJ0FHF9_9PEZI</name>
<feature type="region of interest" description="Disordered" evidence="1">
    <location>
        <begin position="1"/>
        <end position="28"/>
    </location>
</feature>
<comment type="caution">
    <text evidence="2">The sequence shown here is derived from an EMBL/GenBank/DDBJ whole genome shotgun (WGS) entry which is preliminary data.</text>
</comment>
<evidence type="ECO:0000313" key="2">
    <source>
        <dbReference type="EMBL" id="KAK1767667.1"/>
    </source>
</evidence>
<keyword evidence="3" id="KW-1185">Reference proteome</keyword>
<evidence type="ECO:0000313" key="3">
    <source>
        <dbReference type="Proteomes" id="UP001244011"/>
    </source>
</evidence>
<dbReference type="EMBL" id="MU839007">
    <property type="protein sequence ID" value="KAK1767667.1"/>
    <property type="molecule type" value="Genomic_DNA"/>
</dbReference>
<proteinExistence type="predicted"/>
<sequence length="396" mass="43453">MSRDDDSLGGWNDGQFDPSSSRPPPGENEAAWVLRNANRLGIDYDSLPQTPFWSPLFGQGQDWYRANIASKVIGFSVLLKRELSQQEKDAVSFHAAKECATRALEPPAAVVAAYAFERRGRDAFRFPFWKPKPTTINPDVFPGQIFTLLRGRMAWSAWHATRFSCYAFVSHMVLSGIFTSYAMSVWVANMKLDPRLATLRKAMEETGKQGRLGRRLGEQGADPGGWQSPSQGEDPSMQDAPYPYGQTPGDVPSSGGRMEAEETRRQSESAARARDRGYPTPGPAYASPQDSASQSQDDDAHLFDDASPMAPSDRGKNATTSASGGSSWDKLRNQAMSGGNTGGQAGPRIGQRSSDGYTYSSADEDKSYAKQQAQKEFDAMLEKERRGEADVSGRRF</sequence>
<feature type="region of interest" description="Disordered" evidence="1">
    <location>
        <begin position="204"/>
        <end position="396"/>
    </location>
</feature>
<protein>
    <submittedName>
        <fullName evidence="2">Uncharacterized protein</fullName>
    </submittedName>
</protein>
<feature type="compositionally biased region" description="Polar residues" evidence="1">
    <location>
        <begin position="317"/>
        <end position="326"/>
    </location>
</feature>
<dbReference type="GeneID" id="85307782"/>
<feature type="compositionally biased region" description="Polar residues" evidence="1">
    <location>
        <begin position="351"/>
        <end position="361"/>
    </location>
</feature>